<dbReference type="AlphaFoldDB" id="A0A9I9EM59"/>
<name>A0A9I9EM59_CUCME</name>
<accession>A0A9I9EM59</accession>
<reference evidence="1" key="1">
    <citation type="submission" date="2023-03" db="UniProtKB">
        <authorList>
            <consortium name="EnsemblPlants"/>
        </authorList>
    </citation>
    <scope>IDENTIFICATION</scope>
</reference>
<protein>
    <submittedName>
        <fullName evidence="1">Uncharacterized protein</fullName>
    </submittedName>
</protein>
<evidence type="ECO:0000313" key="1">
    <source>
        <dbReference type="EnsemblPlants" id="MELO3C035261.2.1"/>
    </source>
</evidence>
<sequence>MVTAVCFYSNYRPTTGSETLNCQYNIGPEDYARPNRPPLILKVMSKDLKGESSSE</sequence>
<proteinExistence type="predicted"/>
<dbReference type="EnsemblPlants" id="MELO3C035261.2.1">
    <property type="protein sequence ID" value="MELO3C035261.2.1"/>
    <property type="gene ID" value="MELO3C035261.2"/>
</dbReference>
<organism evidence="1">
    <name type="scientific">Cucumis melo</name>
    <name type="common">Muskmelon</name>
    <dbReference type="NCBI Taxonomy" id="3656"/>
    <lineage>
        <taxon>Eukaryota</taxon>
        <taxon>Viridiplantae</taxon>
        <taxon>Streptophyta</taxon>
        <taxon>Embryophyta</taxon>
        <taxon>Tracheophyta</taxon>
        <taxon>Spermatophyta</taxon>
        <taxon>Magnoliopsida</taxon>
        <taxon>eudicotyledons</taxon>
        <taxon>Gunneridae</taxon>
        <taxon>Pentapetalae</taxon>
        <taxon>rosids</taxon>
        <taxon>fabids</taxon>
        <taxon>Cucurbitales</taxon>
        <taxon>Cucurbitaceae</taxon>
        <taxon>Benincaseae</taxon>
        <taxon>Cucumis</taxon>
    </lineage>
</organism>
<dbReference type="Gramene" id="MELO3C035261.2.1">
    <property type="protein sequence ID" value="MELO3C035261.2.1"/>
    <property type="gene ID" value="MELO3C035261.2"/>
</dbReference>